<dbReference type="Proteomes" id="UP000059188">
    <property type="component" value="Unassembled WGS sequence"/>
</dbReference>
<dbReference type="OrthoDB" id="3263715at2759"/>
<proteinExistence type="predicted"/>
<gene>
    <name evidence="1" type="ORF">RSOLAG1IB_09795</name>
</gene>
<dbReference type="AlphaFoldDB" id="A0A0B7FY44"/>
<organism evidence="1 2">
    <name type="scientific">Thanatephorus cucumeris (strain AG1-IB / isolate 7/3/14)</name>
    <name type="common">Lettuce bottom rot fungus</name>
    <name type="synonym">Rhizoctonia solani</name>
    <dbReference type="NCBI Taxonomy" id="1108050"/>
    <lineage>
        <taxon>Eukaryota</taxon>
        <taxon>Fungi</taxon>
        <taxon>Dikarya</taxon>
        <taxon>Basidiomycota</taxon>
        <taxon>Agaricomycotina</taxon>
        <taxon>Agaricomycetes</taxon>
        <taxon>Cantharellales</taxon>
        <taxon>Ceratobasidiaceae</taxon>
        <taxon>Rhizoctonia</taxon>
        <taxon>Rhizoctonia solani AG-1</taxon>
    </lineage>
</organism>
<evidence type="ECO:0000313" key="1">
    <source>
        <dbReference type="EMBL" id="CEL61153.1"/>
    </source>
</evidence>
<evidence type="ECO:0000313" key="2">
    <source>
        <dbReference type="Proteomes" id="UP000059188"/>
    </source>
</evidence>
<reference evidence="1 2" key="1">
    <citation type="submission" date="2014-11" db="EMBL/GenBank/DDBJ databases">
        <authorList>
            <person name="Wibberg Daniel"/>
        </authorList>
    </citation>
    <scope>NUCLEOTIDE SEQUENCE [LARGE SCALE GENOMIC DNA]</scope>
    <source>
        <strain evidence="1">Rhizoctonia solani AG1-IB 7/3/14</strain>
    </source>
</reference>
<name>A0A0B7FY44_THACB</name>
<dbReference type="EMBL" id="LN679150">
    <property type="protein sequence ID" value="CEL61153.1"/>
    <property type="molecule type" value="Genomic_DNA"/>
</dbReference>
<protein>
    <recommendedName>
        <fullName evidence="3">F-box domain-containing protein</fullName>
    </recommendedName>
</protein>
<keyword evidence="2" id="KW-1185">Reference proteome</keyword>
<evidence type="ECO:0008006" key="3">
    <source>
        <dbReference type="Google" id="ProtNLM"/>
    </source>
</evidence>
<accession>A0A0B7FY44</accession>
<sequence>MIQNAARPASRAISQWREAAVSLETALNKYLELSISLNESVSPKDTPPKELVTEIDSALEWIQGTIVQKAFRVRATLAQMRNRALSPAYCLPHEVLSEIFTSVVFAPLELPPIAPHPLKTRLTHMYKGLYKLLGVCTVWRDVAFDYGLFWSIIPILDSPLRSPIFKTSSSVPIHILERSKGDLHLVATQACDSSCESTLVESAPRFRTVNISTNSLFTVRNILNIFLQENSPERVALSELSIYQDQENSYYDVLLHEEDNVFPLDSMEQHLLKKLVFNLSALRIRGAQLPWQMFNYCHRLTELHIQEVQFGYDTEVAGFISTLSSASELRVLKLISVRSFYDSALDNNIPQIQLPNLKTLLADDLYFNTLNVFLSSITSRSHSLILLLSGRSLYVRLRRIPRELEEVSWETLYELLRNALVRELLIAGDSIDPWPSPSPTALGELIKSVAPSLETLWMNSWNFDTAYSNILTHNSLSQQSQAPKLINLRITGAKVYNLESLVDMVASHSSSIQQVQLGLAIQDDGEDKWTPVKEDHLLVSRLKDVMPVCQIVDYRVYPLEFEDAPWQLW</sequence>
<dbReference type="SUPFAM" id="SSF52047">
    <property type="entry name" value="RNI-like"/>
    <property type="match status" value="1"/>
</dbReference>